<proteinExistence type="predicted"/>
<sequence length="99" mass="11424">MRAYVQHIACPSRGLSIILAGYLTTIFIQLLELTKIVQFSGTEQIFKHSPKVFCKVYVCAWVRPSQKLNISLLYPFQNQMCVWDHFPVRTPSYLQATTV</sequence>
<keyword evidence="1" id="KW-0472">Membrane</keyword>
<evidence type="ECO:0000313" key="2">
    <source>
        <dbReference type="EMBL" id="MEQ2212152.1"/>
    </source>
</evidence>
<evidence type="ECO:0000313" key="3">
    <source>
        <dbReference type="Proteomes" id="UP001434883"/>
    </source>
</evidence>
<protein>
    <submittedName>
        <fullName evidence="2">Uncharacterized protein</fullName>
    </submittedName>
</protein>
<comment type="caution">
    <text evidence="2">The sequence shown here is derived from an EMBL/GenBank/DDBJ whole genome shotgun (WGS) entry which is preliminary data.</text>
</comment>
<gene>
    <name evidence="2" type="ORF">XENOCAPTIV_026223</name>
</gene>
<keyword evidence="1" id="KW-1133">Transmembrane helix</keyword>
<dbReference type="EMBL" id="JAHRIN010059463">
    <property type="protein sequence ID" value="MEQ2212152.1"/>
    <property type="molecule type" value="Genomic_DNA"/>
</dbReference>
<feature type="transmembrane region" description="Helical" evidence="1">
    <location>
        <begin position="12"/>
        <end position="31"/>
    </location>
</feature>
<organism evidence="2 3">
    <name type="scientific">Xenoophorus captivus</name>
    <dbReference type="NCBI Taxonomy" id="1517983"/>
    <lineage>
        <taxon>Eukaryota</taxon>
        <taxon>Metazoa</taxon>
        <taxon>Chordata</taxon>
        <taxon>Craniata</taxon>
        <taxon>Vertebrata</taxon>
        <taxon>Euteleostomi</taxon>
        <taxon>Actinopterygii</taxon>
        <taxon>Neopterygii</taxon>
        <taxon>Teleostei</taxon>
        <taxon>Neoteleostei</taxon>
        <taxon>Acanthomorphata</taxon>
        <taxon>Ovalentaria</taxon>
        <taxon>Atherinomorphae</taxon>
        <taxon>Cyprinodontiformes</taxon>
        <taxon>Goodeidae</taxon>
        <taxon>Xenoophorus</taxon>
    </lineage>
</organism>
<reference evidence="2 3" key="1">
    <citation type="submission" date="2021-06" db="EMBL/GenBank/DDBJ databases">
        <authorList>
            <person name="Palmer J.M."/>
        </authorList>
    </citation>
    <scope>NUCLEOTIDE SEQUENCE [LARGE SCALE GENOMIC DNA]</scope>
    <source>
        <strain evidence="2 3">XC_2019</strain>
        <tissue evidence="2">Muscle</tissue>
    </source>
</reference>
<name>A0ABV0RXV6_9TELE</name>
<keyword evidence="3" id="KW-1185">Reference proteome</keyword>
<keyword evidence="1" id="KW-0812">Transmembrane</keyword>
<evidence type="ECO:0000256" key="1">
    <source>
        <dbReference type="SAM" id="Phobius"/>
    </source>
</evidence>
<dbReference type="Proteomes" id="UP001434883">
    <property type="component" value="Unassembled WGS sequence"/>
</dbReference>
<accession>A0ABV0RXV6</accession>